<proteinExistence type="inferred from homology"/>
<keyword evidence="2" id="KW-0472">Membrane</keyword>
<feature type="chain" id="PRO_5044998110" evidence="2">
    <location>
        <begin position="27"/>
        <end position="482"/>
    </location>
</feature>
<dbReference type="Proteomes" id="UP001516061">
    <property type="component" value="Unassembled WGS sequence"/>
</dbReference>
<evidence type="ECO:0000256" key="2">
    <source>
        <dbReference type="RuleBase" id="RU362097"/>
    </source>
</evidence>
<keyword evidence="2" id="KW-0449">Lipoprotein</keyword>
<protein>
    <submittedName>
        <fullName evidence="4">Multidrug efflux system outer membrane protein</fullName>
    </submittedName>
</protein>
<evidence type="ECO:0000256" key="1">
    <source>
        <dbReference type="ARBA" id="ARBA00007613"/>
    </source>
</evidence>
<gene>
    <name evidence="4" type="ORF">HNQ01_000658</name>
</gene>
<dbReference type="PANTHER" id="PTHR30203:SF33">
    <property type="entry name" value="BLR4455 PROTEIN"/>
    <property type="match status" value="1"/>
</dbReference>
<feature type="signal peptide" evidence="2">
    <location>
        <begin position="1"/>
        <end position="26"/>
    </location>
</feature>
<evidence type="ECO:0000313" key="4">
    <source>
        <dbReference type="EMBL" id="NRT54948.1"/>
    </source>
</evidence>
<evidence type="ECO:0000313" key="5">
    <source>
        <dbReference type="Proteomes" id="UP001516061"/>
    </source>
</evidence>
<dbReference type="PANTHER" id="PTHR30203">
    <property type="entry name" value="OUTER MEMBRANE CATION EFFLUX PROTEIN"/>
    <property type="match status" value="1"/>
</dbReference>
<keyword evidence="2" id="KW-0564">Palmitate</keyword>
<comment type="caution">
    <text evidence="4">The sequence shown here is derived from an EMBL/GenBank/DDBJ whole genome shotgun (WGS) entry which is preliminary data.</text>
</comment>
<dbReference type="SUPFAM" id="SSF56954">
    <property type="entry name" value="Outer membrane efflux proteins (OEP)"/>
    <property type="match status" value="1"/>
</dbReference>
<accession>A0ABX2FY43</accession>
<keyword evidence="2" id="KW-1134">Transmembrane beta strand</keyword>
<keyword evidence="2" id="KW-0732">Signal</keyword>
<dbReference type="InterPro" id="IPR003423">
    <property type="entry name" value="OMP_efflux"/>
</dbReference>
<organism evidence="4 5">
    <name type="scientific">Sphaerotilus uruguayifluvii</name>
    <dbReference type="NCBI Taxonomy" id="2735897"/>
    <lineage>
        <taxon>Bacteria</taxon>
        <taxon>Pseudomonadati</taxon>
        <taxon>Pseudomonadota</taxon>
        <taxon>Betaproteobacteria</taxon>
        <taxon>Burkholderiales</taxon>
        <taxon>Sphaerotilaceae</taxon>
        <taxon>Sphaerotilus</taxon>
    </lineage>
</organism>
<dbReference type="InterPro" id="IPR010131">
    <property type="entry name" value="MdtP/NodT-like"/>
</dbReference>
<dbReference type="Gene3D" id="1.20.1600.10">
    <property type="entry name" value="Outer membrane efflux proteins (OEP)"/>
    <property type="match status" value="1"/>
</dbReference>
<dbReference type="Gene3D" id="2.20.200.10">
    <property type="entry name" value="Outer membrane efflux proteins (OEP)"/>
    <property type="match status" value="1"/>
</dbReference>
<keyword evidence="5" id="KW-1185">Reference proteome</keyword>
<reference evidence="4 5" key="1">
    <citation type="submission" date="2020-05" db="EMBL/GenBank/DDBJ databases">
        <title>Genomic Encyclopedia of Type Strains, Phase IV (KMG-V): Genome sequencing to study the core and pangenomes of soil and plant-associated prokaryotes.</title>
        <authorList>
            <person name="Whitman W."/>
        </authorList>
    </citation>
    <scope>NUCLEOTIDE SEQUENCE [LARGE SCALE GENOMIC DNA]</scope>
    <source>
        <strain evidence="4 5">C29</strain>
    </source>
</reference>
<name>A0ABX2FY43_9BURK</name>
<comment type="subcellular location">
    <subcellularLocation>
        <location evidence="2">Cell membrane</location>
        <topology evidence="2">Lipid-anchor</topology>
    </subcellularLocation>
</comment>
<sequence length="482" mass="51697">MTLIPFPRLAPAAGLAMLLAGCTSLAPPPATPDPALPAHFDAAPSEPAGPAVGDDWPAFFTDARLQARIRQALAFNRDLRGAMLQVAEARAAYGIRRGEPLPAVGLGAGGMRERVPADLSLTRHTSYGTQYQAGLGIASWELDFWGRMASLEEAALQQYFASVEVRQAATLSLIAQVAQTHLLLQELDERLRLARRTVASRAESRRIVARRVEVGAASRLSLTQVDTLLNQAEVLAAQLEQARAQQAHAMRLLTGETEPAASDTPEAPLQLGSAPRAGLPSELLLRRPDLLAAEHRLRAAQAQIGAARAAFFPSISLTALAGTASTDLSRLLGASAGGWAFMPSLTLPLFDGQRRRNSLTLAEARRDEAVAAYEKAVQNAFREVSDALSTRHWLGEQLALARDAVRIQRERTRLSERRLDVGATTSLELLDAQRDLLAAEQQEVQLRRALASSEVALYAALGGGVPRQDTAGPAAPRDSRGE</sequence>
<keyword evidence="2" id="KW-0812">Transmembrane</keyword>
<dbReference type="EMBL" id="JABSNM010000002">
    <property type="protein sequence ID" value="NRT54948.1"/>
    <property type="molecule type" value="Genomic_DNA"/>
</dbReference>
<feature type="region of interest" description="Disordered" evidence="3">
    <location>
        <begin position="462"/>
        <end position="482"/>
    </location>
</feature>
<dbReference type="RefSeq" id="WP_173803896.1">
    <property type="nucleotide sequence ID" value="NZ_JABSNM010000002.1"/>
</dbReference>
<dbReference type="NCBIfam" id="TIGR01845">
    <property type="entry name" value="outer_NodT"/>
    <property type="match status" value="1"/>
</dbReference>
<dbReference type="Pfam" id="PF02321">
    <property type="entry name" value="OEP"/>
    <property type="match status" value="2"/>
</dbReference>
<evidence type="ECO:0000256" key="3">
    <source>
        <dbReference type="SAM" id="MobiDB-lite"/>
    </source>
</evidence>
<comment type="similarity">
    <text evidence="1 2">Belongs to the outer membrane factor (OMF) (TC 1.B.17) family.</text>
</comment>